<comment type="caution">
    <text evidence="3">The sequence shown here is derived from an EMBL/GenBank/DDBJ whole genome shotgun (WGS) entry which is preliminary data.</text>
</comment>
<evidence type="ECO:0000313" key="4">
    <source>
        <dbReference type="Proteomes" id="UP000031192"/>
    </source>
</evidence>
<proteinExistence type="predicted"/>
<protein>
    <recommendedName>
        <fullName evidence="2">Helitron helicase-like domain-containing protein</fullName>
    </recommendedName>
</protein>
<evidence type="ECO:0000256" key="1">
    <source>
        <dbReference type="SAM" id="MobiDB-lite"/>
    </source>
</evidence>
<dbReference type="Pfam" id="PF14214">
    <property type="entry name" value="Helitron_like_N"/>
    <property type="match status" value="1"/>
</dbReference>
<evidence type="ECO:0000313" key="3">
    <source>
        <dbReference type="EMBL" id="KID83310.1"/>
    </source>
</evidence>
<reference evidence="3 4" key="1">
    <citation type="journal article" date="2014" name="Proc. Natl. Acad. Sci. U.S.A.">
        <title>Trajectory and genomic determinants of fungal-pathogen speciation and host adaptation.</title>
        <authorList>
            <person name="Hu X."/>
            <person name="Xiao G."/>
            <person name="Zheng P."/>
            <person name="Shang Y."/>
            <person name="Su Y."/>
            <person name="Zhang X."/>
            <person name="Liu X."/>
            <person name="Zhan S."/>
            <person name="St Leger R.J."/>
            <person name="Wang C."/>
        </authorList>
    </citation>
    <scope>NUCLEOTIDE SEQUENCE [LARGE SCALE GENOMIC DNA]</scope>
    <source>
        <strain evidence="3 4">ARSEF 977</strain>
    </source>
</reference>
<feature type="domain" description="Helitron helicase-like" evidence="2">
    <location>
        <begin position="390"/>
        <end position="504"/>
    </location>
</feature>
<dbReference type="InterPro" id="IPR025476">
    <property type="entry name" value="Helitron_helicase-like"/>
</dbReference>
<keyword evidence="4" id="KW-1185">Reference proteome</keyword>
<name>A0A0B4G993_METGA</name>
<dbReference type="AlphaFoldDB" id="A0A0B4G993"/>
<sequence>MGDSNRRDRFAEFELLKSEPETQDGHSTVVYLAPGGLQTKRQATEPPPEPPSKRSRFPPADTTRGRYVTDDDTIVVNTTRVRRRRHRCHRSNEDTEFPLARSRRCRAGAIFAEAEVRFRGMRKRFKDRWNKEFPDTPCAECATLLLPRNRKRRAFRHNHEYGISRVFNVPVTDDKPGGVILCEDCCKEPQALRPGPSMHCFSPTAIDSVHIPLQAGHKSGEDFRRANMLYSGTLGAYLQSSQRRVDQHQNLEHLIHVRNWLLQRNPVFQRNDVQAHLQIDHPLPTVDLAENSDERRPQTRPDLVMNPFQYDQETRNEDFRYDRLSVGTVQVRERHPPKPMLLRTDPDVENTNRLIHNKTRQAIDNRLPQHQLLQQSNYGTHSIISETLTHAIPGSIRTGEAYFLEKERLVNSTIAGHGLPQLFITLTFNEGWEEFKDILRSISPTAMPSNHPWEGVQYYYERIHNLKSKFWKGKSSHAKFGILKELIERFEFQLRGAIHSHCLLWTEKSIVELLAYGFVRADIPDPEKEPELHSLVMKYQIHRCKDHICGGPGRYGKWSKGFPADVSGRTFHQPGNPVPYNAQLLFIWEGQCSVRDEPRSCLLHHEIRHQKRAALSRSCGRLYSNPKAPAGPQNGVYGNNRAVLRIGHFSLHQRVSLPSNQYQMRNYSVRPANHILEHPEDAYFPDAMEKYFARLRVPRFEVLTYFDYFAYYEITKTRTINRQGPREGWQDSLGCWVYQRKKPILIRTSYRRLCDGEVFFYVQLLYRYHWRSDDEMIVNSATYRERLFELDPVLYDAALRGHADRVEHGNLALGREYCEMVQRVAGPALPNVHDMLSEQLRQLNTMSVPGLADAASFTLKGEQY</sequence>
<accession>A0A0B4G993</accession>
<dbReference type="EMBL" id="AZNH01000062">
    <property type="protein sequence ID" value="KID83310.1"/>
    <property type="molecule type" value="Genomic_DNA"/>
</dbReference>
<dbReference type="Proteomes" id="UP000031192">
    <property type="component" value="Unassembled WGS sequence"/>
</dbReference>
<feature type="region of interest" description="Disordered" evidence="1">
    <location>
        <begin position="33"/>
        <end position="66"/>
    </location>
</feature>
<evidence type="ECO:0000259" key="2">
    <source>
        <dbReference type="Pfam" id="PF14214"/>
    </source>
</evidence>
<dbReference type="HOGENOM" id="CLU_003075_0_0_1"/>
<gene>
    <name evidence="3" type="ORF">MGU_09401</name>
</gene>
<organism evidence="3 4">
    <name type="scientific">Metarhizium guizhouense (strain ARSEF 977)</name>
    <dbReference type="NCBI Taxonomy" id="1276136"/>
    <lineage>
        <taxon>Eukaryota</taxon>
        <taxon>Fungi</taxon>
        <taxon>Dikarya</taxon>
        <taxon>Ascomycota</taxon>
        <taxon>Pezizomycotina</taxon>
        <taxon>Sordariomycetes</taxon>
        <taxon>Hypocreomycetidae</taxon>
        <taxon>Hypocreales</taxon>
        <taxon>Clavicipitaceae</taxon>
        <taxon>Metarhizium</taxon>
    </lineage>
</organism>